<proteinExistence type="inferred from homology"/>
<dbReference type="OrthoDB" id="243840at2759"/>
<evidence type="ECO:0000256" key="5">
    <source>
        <dbReference type="ARBA" id="ARBA00022553"/>
    </source>
</evidence>
<evidence type="ECO:0000256" key="7">
    <source>
        <dbReference type="PROSITE-ProRule" id="PRU00192"/>
    </source>
</evidence>
<dbReference type="GO" id="GO:0005886">
    <property type="term" value="C:plasma membrane"/>
    <property type="evidence" value="ECO:0007669"/>
    <property type="project" value="TreeGrafter"/>
</dbReference>
<feature type="domain" description="SH3" evidence="9">
    <location>
        <begin position="302"/>
        <end position="363"/>
    </location>
</feature>
<evidence type="ECO:0000256" key="3">
    <source>
        <dbReference type="ARBA" id="ARBA00022443"/>
    </source>
</evidence>
<evidence type="ECO:0000259" key="10">
    <source>
        <dbReference type="PROSITE" id="PS50003"/>
    </source>
</evidence>
<keyword evidence="6" id="KW-0075">B-cell activation</keyword>
<dbReference type="PANTHER" id="PTHR15129">
    <property type="entry name" value="SRC-ASSOCIATED ADAPTOR PROTEIN"/>
    <property type="match status" value="1"/>
</dbReference>
<evidence type="ECO:0000256" key="6">
    <source>
        <dbReference type="ARBA" id="ARBA00022936"/>
    </source>
</evidence>
<reference evidence="11" key="1">
    <citation type="submission" date="2025-08" db="UniProtKB">
        <authorList>
            <consortium name="Ensembl"/>
        </authorList>
    </citation>
    <scope>IDENTIFICATION</scope>
</reference>
<dbReference type="InterPro" id="IPR011993">
    <property type="entry name" value="PH-like_dom_sf"/>
</dbReference>
<dbReference type="Gene3D" id="6.10.250.220">
    <property type="match status" value="1"/>
</dbReference>
<keyword evidence="3 7" id="KW-0728">SH3 domain</keyword>
<evidence type="ECO:0000256" key="8">
    <source>
        <dbReference type="SAM" id="MobiDB-lite"/>
    </source>
</evidence>
<dbReference type="InterPro" id="IPR001849">
    <property type="entry name" value="PH_domain"/>
</dbReference>
<feature type="compositionally biased region" description="Basic and acidic residues" evidence="8">
    <location>
        <begin position="96"/>
        <end position="115"/>
    </location>
</feature>
<keyword evidence="5" id="KW-0597">Phosphoprotein</keyword>
<dbReference type="PROSITE" id="PS50003">
    <property type="entry name" value="PH_DOMAIN"/>
    <property type="match status" value="1"/>
</dbReference>
<dbReference type="Gene3D" id="2.30.29.30">
    <property type="entry name" value="Pleckstrin-homology domain (PH domain)/Phosphotyrosine-binding domain (PTB)"/>
    <property type="match status" value="1"/>
</dbReference>
<keyword evidence="4" id="KW-0963">Cytoplasm</keyword>
<gene>
    <name evidence="11" type="primary">SKAP2</name>
</gene>
<dbReference type="SMART" id="SM00326">
    <property type="entry name" value="SH3"/>
    <property type="match status" value="1"/>
</dbReference>
<comment type="similarity">
    <text evidence="2">Belongs to the SKAP family.</text>
</comment>
<evidence type="ECO:0000313" key="11">
    <source>
        <dbReference type="Ensembl" id="ENSLLEP00000013083.1"/>
    </source>
</evidence>
<name>A0A8C5MED5_9ANUR</name>
<evidence type="ECO:0000256" key="4">
    <source>
        <dbReference type="ARBA" id="ARBA00022490"/>
    </source>
</evidence>
<dbReference type="SUPFAM" id="SSF50044">
    <property type="entry name" value="SH3-domain"/>
    <property type="match status" value="1"/>
</dbReference>
<dbReference type="InterPro" id="IPR037781">
    <property type="entry name" value="SKAP_fam"/>
</dbReference>
<dbReference type="InterPro" id="IPR036028">
    <property type="entry name" value="SH3-like_dom_sf"/>
</dbReference>
<evidence type="ECO:0000256" key="2">
    <source>
        <dbReference type="ARBA" id="ARBA00005864"/>
    </source>
</evidence>
<dbReference type="SMART" id="SM00233">
    <property type="entry name" value="PH"/>
    <property type="match status" value="1"/>
</dbReference>
<dbReference type="GO" id="GO:0042113">
    <property type="term" value="P:B cell activation"/>
    <property type="evidence" value="ECO:0007669"/>
    <property type="project" value="UniProtKB-KW"/>
</dbReference>
<dbReference type="AlphaFoldDB" id="A0A8C5MED5"/>
<dbReference type="GeneTree" id="ENSGT00390000017856"/>
<organism evidence="11 12">
    <name type="scientific">Leptobrachium leishanense</name>
    <name type="common">Leishan spiny toad</name>
    <dbReference type="NCBI Taxonomy" id="445787"/>
    <lineage>
        <taxon>Eukaryota</taxon>
        <taxon>Metazoa</taxon>
        <taxon>Chordata</taxon>
        <taxon>Craniata</taxon>
        <taxon>Vertebrata</taxon>
        <taxon>Euteleostomi</taxon>
        <taxon>Amphibia</taxon>
        <taxon>Batrachia</taxon>
        <taxon>Anura</taxon>
        <taxon>Pelobatoidea</taxon>
        <taxon>Megophryidae</taxon>
        <taxon>Leptobrachium</taxon>
    </lineage>
</organism>
<feature type="region of interest" description="Disordered" evidence="8">
    <location>
        <begin position="83"/>
        <end position="121"/>
    </location>
</feature>
<dbReference type="InterPro" id="IPR001452">
    <property type="entry name" value="SH3_domain"/>
</dbReference>
<dbReference type="FunFam" id="2.30.30.40:FF:000097">
    <property type="entry name" value="Putative src kinase-associated phosphoprotein 2"/>
    <property type="match status" value="1"/>
</dbReference>
<evidence type="ECO:0000256" key="1">
    <source>
        <dbReference type="ARBA" id="ARBA00004496"/>
    </source>
</evidence>
<dbReference type="Gene3D" id="2.30.30.40">
    <property type="entry name" value="SH3 Domains"/>
    <property type="match status" value="1"/>
</dbReference>
<dbReference type="SUPFAM" id="SSF50729">
    <property type="entry name" value="PH domain-like"/>
    <property type="match status" value="1"/>
</dbReference>
<dbReference type="Proteomes" id="UP000694569">
    <property type="component" value="Unplaced"/>
</dbReference>
<evidence type="ECO:0000259" key="9">
    <source>
        <dbReference type="PROSITE" id="PS50002"/>
    </source>
</evidence>
<dbReference type="PROSITE" id="PS50002">
    <property type="entry name" value="SH3"/>
    <property type="match status" value="1"/>
</dbReference>
<feature type="domain" description="PH" evidence="10">
    <location>
        <begin position="132"/>
        <end position="235"/>
    </location>
</feature>
<keyword evidence="12" id="KW-1185">Reference proteome</keyword>
<accession>A0A8C5MED5</accession>
<reference evidence="11" key="2">
    <citation type="submission" date="2025-09" db="UniProtKB">
        <authorList>
            <consortium name="Ensembl"/>
        </authorList>
    </citation>
    <scope>IDENTIFICATION</scope>
</reference>
<dbReference type="GO" id="GO:0005737">
    <property type="term" value="C:cytoplasm"/>
    <property type="evidence" value="ECO:0007669"/>
    <property type="project" value="UniProtKB-SubCell"/>
</dbReference>
<comment type="subcellular location">
    <subcellularLocation>
        <location evidence="1">Cytoplasm</location>
    </subcellularLocation>
</comment>
<protein>
    <submittedName>
        <fullName evidence="11">Src kinase associated phosphoprotein 2</fullName>
    </submittedName>
</protein>
<evidence type="ECO:0000313" key="12">
    <source>
        <dbReference type="Proteomes" id="UP000694569"/>
    </source>
</evidence>
<dbReference type="Pfam" id="PF00169">
    <property type="entry name" value="PH"/>
    <property type="match status" value="1"/>
</dbReference>
<sequence length="364" mass="41539">MDSRGDTRNGGNKVDMIAIAEELIQFNEHHRLFLGKLEEHYGNLETFVSDILKGENLSKKAKERREALVKKIKDVKLNYPNDFSDKGDSDLEESETFPHSHDTVSLASDRDKDDELPSEGTLYPPIAAQDLQFSKAGYLEKRRKDHSFFASEWQRRWCALSDFMFYYYGSDKDKQQKGEFSLEGYSARMNVNLRKDAKKDCCFEIYAPDKRVYQFAASTPKEAEDWVSAILFQKDSDGGELYDDVNQEMNTSASGSFGVSHDEEDIYEELSEEANNPVVEKVTPKPTPGTTSIAEGTGKGTDYANFYRGLWDCTAEHPDELSFKHGDVIYILSKEYNTYGWWVGEMKGTVGLVPKAFIMEMYDI</sequence>
<dbReference type="Ensembl" id="ENSLLET00000013597.1">
    <property type="protein sequence ID" value="ENSLLEP00000013083.1"/>
    <property type="gene ID" value="ENSLLEG00000008266.1"/>
</dbReference>
<dbReference type="Pfam" id="PF00018">
    <property type="entry name" value="SH3_1"/>
    <property type="match status" value="1"/>
</dbReference>
<dbReference type="PANTHER" id="PTHR15129:SF2">
    <property type="entry name" value="SRC KINASE-ASSOCIATED PHOSPHOPROTEIN 2"/>
    <property type="match status" value="1"/>
</dbReference>
<dbReference type="PRINTS" id="PR00452">
    <property type="entry name" value="SH3DOMAIN"/>
</dbReference>